<dbReference type="KEGG" id="xpo:XPG1_0185"/>
<name>A0A068R174_9GAMM</name>
<organism evidence="1 2">
    <name type="scientific">Xenorhabdus poinarii G6</name>
    <dbReference type="NCBI Taxonomy" id="1354304"/>
    <lineage>
        <taxon>Bacteria</taxon>
        <taxon>Pseudomonadati</taxon>
        <taxon>Pseudomonadota</taxon>
        <taxon>Gammaproteobacteria</taxon>
        <taxon>Enterobacterales</taxon>
        <taxon>Morganellaceae</taxon>
        <taxon>Xenorhabdus</taxon>
    </lineage>
</organism>
<accession>A0A068R174</accession>
<keyword evidence="2" id="KW-1185">Reference proteome</keyword>
<proteinExistence type="predicted"/>
<gene>
    <name evidence="1" type="ORF">XPG1_0185</name>
</gene>
<evidence type="ECO:0000313" key="1">
    <source>
        <dbReference type="EMBL" id="CDG19840.1"/>
    </source>
</evidence>
<protein>
    <submittedName>
        <fullName evidence="1">Uncharacterized protein</fullName>
    </submittedName>
</protein>
<dbReference type="AlphaFoldDB" id="A0A068R174"/>
<dbReference type="EMBL" id="FO704551">
    <property type="protein sequence ID" value="CDG19840.1"/>
    <property type="molecule type" value="Genomic_DNA"/>
</dbReference>
<dbReference type="STRING" id="1354304.XPG1_0185"/>
<reference evidence="1 2" key="1">
    <citation type="submission" date="2013-07" db="EMBL/GenBank/DDBJ databases">
        <authorList>
            <person name="Genoscope - CEA"/>
        </authorList>
    </citation>
    <scope>NUCLEOTIDE SEQUENCE [LARGE SCALE GENOMIC DNA]</scope>
    <source>
        <strain evidence="1 2">G6</strain>
    </source>
</reference>
<dbReference type="Proteomes" id="UP000032735">
    <property type="component" value="Chromosome"/>
</dbReference>
<dbReference type="HOGENOM" id="CLU_3207156_0_0_6"/>
<sequence length="45" mass="5651">MEDSGYHLYDNLNISINYYRRQVHSQEQFQFLLTKFCYMIFSLYM</sequence>
<evidence type="ECO:0000313" key="2">
    <source>
        <dbReference type="Proteomes" id="UP000032735"/>
    </source>
</evidence>